<keyword evidence="2" id="KW-0645">Protease</keyword>
<dbReference type="SUPFAM" id="SSF53067">
    <property type="entry name" value="Actin-like ATPase domain"/>
    <property type="match status" value="2"/>
</dbReference>
<dbReference type="GO" id="GO:0008233">
    <property type="term" value="F:peptidase activity"/>
    <property type="evidence" value="ECO:0007669"/>
    <property type="project" value="UniProtKB-KW"/>
</dbReference>
<dbReference type="OrthoDB" id="9784166at2"/>
<dbReference type="EMBL" id="CP012502">
    <property type="protein sequence ID" value="AOM84118.1"/>
    <property type="molecule type" value="Genomic_DNA"/>
</dbReference>
<dbReference type="AlphaFoldDB" id="A0A1D7QYR1"/>
<dbReference type="Gene3D" id="3.30.420.40">
    <property type="match status" value="2"/>
</dbReference>
<name>A0A1D7QYR1_9BACI</name>
<gene>
    <name evidence="2" type="ORF">BBEV_2781</name>
</gene>
<dbReference type="Pfam" id="PF00814">
    <property type="entry name" value="TsaD"/>
    <property type="match status" value="1"/>
</dbReference>
<reference evidence="2 3" key="1">
    <citation type="submission" date="2015-08" db="EMBL/GenBank/DDBJ databases">
        <title>The complete genome sequence of Bacillus beveridgei MLTeJB.</title>
        <authorList>
            <person name="Hanson T.E."/>
            <person name="Mesa C."/>
            <person name="Basesman S.M."/>
            <person name="Oremland R.S."/>
        </authorList>
    </citation>
    <scope>NUCLEOTIDE SEQUENCE [LARGE SCALE GENOMIC DNA]</scope>
    <source>
        <strain evidence="2 3">MLTeJB</strain>
    </source>
</reference>
<evidence type="ECO:0000313" key="3">
    <source>
        <dbReference type="Proteomes" id="UP000094463"/>
    </source>
</evidence>
<dbReference type="RefSeq" id="WP_069366028.1">
    <property type="nucleotide sequence ID" value="NZ_CP012502.1"/>
</dbReference>
<dbReference type="InterPro" id="IPR043129">
    <property type="entry name" value="ATPase_NBD"/>
</dbReference>
<evidence type="ECO:0000313" key="2">
    <source>
        <dbReference type="EMBL" id="AOM84118.1"/>
    </source>
</evidence>
<dbReference type="InterPro" id="IPR022496">
    <property type="entry name" value="T6A_TsaB"/>
</dbReference>
<feature type="domain" description="Gcp-like" evidence="1">
    <location>
        <begin position="32"/>
        <end position="221"/>
    </location>
</feature>
<dbReference type="PANTHER" id="PTHR11735">
    <property type="entry name" value="TRNA N6-ADENOSINE THREONYLCARBAMOYLTRANSFERASE"/>
    <property type="match status" value="1"/>
</dbReference>
<evidence type="ECO:0000259" key="1">
    <source>
        <dbReference type="Pfam" id="PF00814"/>
    </source>
</evidence>
<dbReference type="PANTHER" id="PTHR11735:SF11">
    <property type="entry name" value="TRNA THREONYLCARBAMOYLADENOSINE BIOSYNTHESIS PROTEIN TSAB"/>
    <property type="match status" value="1"/>
</dbReference>
<accession>A0A1D7QYR1</accession>
<dbReference type="GO" id="GO:0005829">
    <property type="term" value="C:cytosol"/>
    <property type="evidence" value="ECO:0007669"/>
    <property type="project" value="TreeGrafter"/>
</dbReference>
<organism evidence="2 3">
    <name type="scientific">Salisediminibacterium beveridgei</name>
    <dbReference type="NCBI Taxonomy" id="632773"/>
    <lineage>
        <taxon>Bacteria</taxon>
        <taxon>Bacillati</taxon>
        <taxon>Bacillota</taxon>
        <taxon>Bacilli</taxon>
        <taxon>Bacillales</taxon>
        <taxon>Bacillaceae</taxon>
        <taxon>Salisediminibacterium</taxon>
    </lineage>
</organism>
<dbReference type="PATRIC" id="fig|632773.3.peg.2924"/>
<dbReference type="Proteomes" id="UP000094463">
    <property type="component" value="Chromosome"/>
</dbReference>
<keyword evidence="2" id="KW-0378">Hydrolase</keyword>
<dbReference type="NCBIfam" id="TIGR03725">
    <property type="entry name" value="T6A_YeaZ"/>
    <property type="match status" value="1"/>
</dbReference>
<dbReference type="STRING" id="632773.BBEV_2781"/>
<proteinExistence type="predicted"/>
<dbReference type="GO" id="GO:0006508">
    <property type="term" value="P:proteolysis"/>
    <property type="evidence" value="ECO:0007669"/>
    <property type="project" value="UniProtKB-KW"/>
</dbReference>
<keyword evidence="3" id="KW-1185">Reference proteome</keyword>
<dbReference type="GO" id="GO:0002949">
    <property type="term" value="P:tRNA threonylcarbamoyladenosine modification"/>
    <property type="evidence" value="ECO:0007669"/>
    <property type="project" value="InterPro"/>
</dbReference>
<protein>
    <submittedName>
        <fullName evidence="2">Inactive metal-dependent protease-like protein, putative molecular chaperone</fullName>
    </submittedName>
</protein>
<dbReference type="KEGG" id="bbev:BBEV_2781"/>
<sequence>MNVLAIDTASYVMGVGLLKDGKPVGELVTHEKKNHSLRLMPAIRSLFEQVDLTPDDLDRIVVNHGPGSYTGVRIGVTTAKTMAYSLGIPVVGVSSLKVLSLNGVHFTGEVVPFFDARRGQAFTGLYEQNQQVLDDRIIMLDEWLQLLTTRETPRFLFISPDLHLHQDVIQSALGERSVFAQSPNELVRPVALALAGMHLQADSTVHLFKPNYLRLAEAESKWREQNPGKVESYEPKRN</sequence>
<dbReference type="CDD" id="cd24032">
    <property type="entry name" value="ASKHA_NBD_TsaB"/>
    <property type="match status" value="1"/>
</dbReference>
<dbReference type="InterPro" id="IPR000905">
    <property type="entry name" value="Gcp-like_dom"/>
</dbReference>